<dbReference type="Gene3D" id="2.30.310.10">
    <property type="entry name" value="ibrinogen binding protein from staphylococcus aureus domain"/>
    <property type="match status" value="1"/>
</dbReference>
<comment type="similarity">
    <text evidence="1">Belongs to the NEMF family.</text>
</comment>
<dbReference type="AlphaFoldDB" id="A0A8H7TS73"/>
<dbReference type="Proteomes" id="UP000616885">
    <property type="component" value="Unassembled WGS sequence"/>
</dbReference>
<name>A0A8H7TS73_BIOOC</name>
<dbReference type="GO" id="GO:1990112">
    <property type="term" value="C:RQC complex"/>
    <property type="evidence" value="ECO:0007669"/>
    <property type="project" value="TreeGrafter"/>
</dbReference>
<protein>
    <recommendedName>
        <fullName evidence="3">Ribosome quality control complex subunit 2</fullName>
    </recommendedName>
</protein>
<dbReference type="GO" id="GO:0072344">
    <property type="term" value="P:rescue of stalled ribosome"/>
    <property type="evidence" value="ECO:0007669"/>
    <property type="project" value="TreeGrafter"/>
</dbReference>
<dbReference type="FunFam" id="2.30.310.10:FF:000003">
    <property type="entry name" value="Zinc knuckle domain containing protein"/>
    <property type="match status" value="1"/>
</dbReference>
<evidence type="ECO:0000256" key="3">
    <source>
        <dbReference type="ARBA" id="ARBA00070414"/>
    </source>
</evidence>
<evidence type="ECO:0000313" key="5">
    <source>
        <dbReference type="Proteomes" id="UP000616885"/>
    </source>
</evidence>
<comment type="caution">
    <text evidence="4">The sequence shown here is derived from an EMBL/GenBank/DDBJ whole genome shotgun (WGS) entry which is preliminary data.</text>
</comment>
<dbReference type="Pfam" id="PF05833">
    <property type="entry name" value="NFACT_N"/>
    <property type="match status" value="1"/>
</dbReference>
<dbReference type="GO" id="GO:1990116">
    <property type="term" value="P:ribosome-associated ubiquitin-dependent protein catabolic process"/>
    <property type="evidence" value="ECO:0007669"/>
    <property type="project" value="TreeGrafter"/>
</dbReference>
<organism evidence="4 5">
    <name type="scientific">Bionectria ochroleuca</name>
    <name type="common">Gliocladium roseum</name>
    <dbReference type="NCBI Taxonomy" id="29856"/>
    <lineage>
        <taxon>Eukaryota</taxon>
        <taxon>Fungi</taxon>
        <taxon>Dikarya</taxon>
        <taxon>Ascomycota</taxon>
        <taxon>Pezizomycotina</taxon>
        <taxon>Sordariomycetes</taxon>
        <taxon>Hypocreomycetidae</taxon>
        <taxon>Hypocreales</taxon>
        <taxon>Bionectriaceae</taxon>
        <taxon>Clonostachys</taxon>
    </lineage>
</organism>
<sequence>MKQRFSSLDVKVVAHELQESLVSLRLANIYDLSSKILLFKFSKPDNKKQLLIDTGFRCHLTDFARTTATAPSVFVARLRKVLKTRRLTKVSQIGTDRVLEFQFSDGQYRLFLEFFASGNLILTDADLKILAIARNVSEADGQEPQRIGLQYSLENRQNYPSIPPLTKERVKNALATAVSKAAAQNPSALKKGKAKVGAELRKSLAGAITEVPPCWSTTLCKPIALISPSRWRISSLVRRSWMS</sequence>
<gene>
    <name evidence="4" type="ORF">IM811_008216</name>
</gene>
<evidence type="ECO:0000256" key="2">
    <source>
        <dbReference type="ARBA" id="ARBA00023054"/>
    </source>
</evidence>
<dbReference type="GO" id="GO:0043023">
    <property type="term" value="F:ribosomal large subunit binding"/>
    <property type="evidence" value="ECO:0007669"/>
    <property type="project" value="TreeGrafter"/>
</dbReference>
<reference evidence="4" key="1">
    <citation type="submission" date="2020-10" db="EMBL/GenBank/DDBJ databases">
        <title>High-Quality Genome Resource of Clonostachys rosea strain S41 by Oxford Nanopore Long-Read Sequencing.</title>
        <authorList>
            <person name="Wang H."/>
        </authorList>
    </citation>
    <scope>NUCLEOTIDE SEQUENCE</scope>
    <source>
        <strain evidence="4">S41</strain>
    </source>
</reference>
<dbReference type="PANTHER" id="PTHR15239">
    <property type="entry name" value="NUCLEAR EXPORT MEDIATOR FACTOR NEMF"/>
    <property type="match status" value="1"/>
</dbReference>
<dbReference type="GO" id="GO:0005737">
    <property type="term" value="C:cytoplasm"/>
    <property type="evidence" value="ECO:0007669"/>
    <property type="project" value="UniProtKB-ARBA"/>
</dbReference>
<dbReference type="GO" id="GO:0000049">
    <property type="term" value="F:tRNA binding"/>
    <property type="evidence" value="ECO:0007669"/>
    <property type="project" value="TreeGrafter"/>
</dbReference>
<accession>A0A8H7TS73</accession>
<evidence type="ECO:0000256" key="1">
    <source>
        <dbReference type="ARBA" id="ARBA00008318"/>
    </source>
</evidence>
<evidence type="ECO:0000313" key="4">
    <source>
        <dbReference type="EMBL" id="KAF9757272.1"/>
    </source>
</evidence>
<dbReference type="PANTHER" id="PTHR15239:SF6">
    <property type="entry name" value="RIBOSOME QUALITY CONTROL COMPLEX SUBUNIT NEMF"/>
    <property type="match status" value="1"/>
</dbReference>
<dbReference type="EMBL" id="JADCTT010000002">
    <property type="protein sequence ID" value="KAF9757272.1"/>
    <property type="molecule type" value="Genomic_DNA"/>
</dbReference>
<dbReference type="InterPro" id="IPR051608">
    <property type="entry name" value="RQC_Subunit_NEMF"/>
</dbReference>
<proteinExistence type="inferred from homology"/>
<keyword evidence="2" id="KW-0175">Coiled coil</keyword>